<name>A0ABM5ISM4_DIAVI</name>
<sequence length="253" mass="28443">MAFSKINIHELYTDNIKFLEELSEELFSKITKEPKQENVPENDANTFKLKYIGCTTVEKVTGDNVSSEAVKTIIKNAKKLKGKTLANVTLHISEKGVIVTDAEGNDVLKISIYSISNCSTDSSHRQLFSFISSDTNQVNTCHAFLCPKRKVAQNVTLAVASAFSAAYLDWSQHTMSSEGMKNTVQSKENEKNNLNQINKSEVIIEEKLIDFDSEPTTEDDLFTLESQLLFNKNDWVSFDDDGFADPSKLKFFQ</sequence>
<dbReference type="Proteomes" id="UP001652700">
    <property type="component" value="Unplaced"/>
</dbReference>
<evidence type="ECO:0000259" key="1">
    <source>
        <dbReference type="PROSITE" id="PS01179"/>
    </source>
</evidence>
<dbReference type="PROSITE" id="PS01179">
    <property type="entry name" value="PID"/>
    <property type="match status" value="1"/>
</dbReference>
<dbReference type="InterPro" id="IPR011993">
    <property type="entry name" value="PH-like_dom_sf"/>
</dbReference>
<proteinExistence type="predicted"/>
<dbReference type="Pfam" id="PF00640">
    <property type="entry name" value="PID"/>
    <property type="match status" value="1"/>
</dbReference>
<protein>
    <recommendedName>
        <fullName evidence="1">PID domain-containing protein</fullName>
    </recommendedName>
</protein>
<dbReference type="EnsemblMetazoa" id="XM_028284930.2">
    <property type="protein sequence ID" value="XP_028140731.2"/>
    <property type="gene ID" value="LOC114334829"/>
</dbReference>
<organism evidence="2 3">
    <name type="scientific">Diabrotica virgifera virgifera</name>
    <name type="common">western corn rootworm</name>
    <dbReference type="NCBI Taxonomy" id="50390"/>
    <lineage>
        <taxon>Eukaryota</taxon>
        <taxon>Metazoa</taxon>
        <taxon>Ecdysozoa</taxon>
        <taxon>Arthropoda</taxon>
        <taxon>Hexapoda</taxon>
        <taxon>Insecta</taxon>
        <taxon>Pterygota</taxon>
        <taxon>Neoptera</taxon>
        <taxon>Endopterygota</taxon>
        <taxon>Coleoptera</taxon>
        <taxon>Polyphaga</taxon>
        <taxon>Cucujiformia</taxon>
        <taxon>Chrysomeloidea</taxon>
        <taxon>Chrysomelidae</taxon>
        <taxon>Galerucinae</taxon>
        <taxon>Diabroticina</taxon>
        <taxon>Diabroticites</taxon>
        <taxon>Diabrotica</taxon>
    </lineage>
</organism>
<dbReference type="InterPro" id="IPR006020">
    <property type="entry name" value="PTB/PI_dom"/>
</dbReference>
<feature type="domain" description="PID" evidence="1">
    <location>
        <begin position="47"/>
        <end position="167"/>
    </location>
</feature>
<dbReference type="InterPro" id="IPR051133">
    <property type="entry name" value="Adapter_Engulfment-Domain"/>
</dbReference>
<accession>A0ABM5ISM4</accession>
<evidence type="ECO:0000313" key="2">
    <source>
        <dbReference type="EnsemblMetazoa" id="XP_028140731.2"/>
    </source>
</evidence>
<dbReference type="GeneID" id="114334829"/>
<dbReference type="PANTHER" id="PTHR11232:SF74">
    <property type="entry name" value="PTB DOMAIN-CONTAINING ADAPTER PROTEIN CED-6-LIKE PROTEIN"/>
    <property type="match status" value="1"/>
</dbReference>
<reference evidence="2" key="1">
    <citation type="submission" date="2025-05" db="UniProtKB">
        <authorList>
            <consortium name="EnsemblMetazoa"/>
        </authorList>
    </citation>
    <scope>IDENTIFICATION</scope>
</reference>
<dbReference type="RefSeq" id="XP_028140731.2">
    <property type="nucleotide sequence ID" value="XM_028284930.2"/>
</dbReference>
<dbReference type="SUPFAM" id="SSF50729">
    <property type="entry name" value="PH domain-like"/>
    <property type="match status" value="1"/>
</dbReference>
<keyword evidence="3" id="KW-1185">Reference proteome</keyword>
<dbReference type="Gene3D" id="2.30.29.30">
    <property type="entry name" value="Pleckstrin-homology domain (PH domain)/Phosphotyrosine-binding domain (PTB)"/>
    <property type="match status" value="1"/>
</dbReference>
<dbReference type="PANTHER" id="PTHR11232">
    <property type="entry name" value="PHOSPHOTYROSINE INTERACTION DOMAIN-CONTAINING FAMILY MEMBER"/>
    <property type="match status" value="1"/>
</dbReference>
<dbReference type="SMART" id="SM00462">
    <property type="entry name" value="PTB"/>
    <property type="match status" value="1"/>
</dbReference>
<evidence type="ECO:0000313" key="3">
    <source>
        <dbReference type="Proteomes" id="UP001652700"/>
    </source>
</evidence>